<evidence type="ECO:0000256" key="3">
    <source>
        <dbReference type="ARBA" id="ARBA00022519"/>
    </source>
</evidence>
<dbReference type="PANTHER" id="PTHR30606">
    <property type="entry name" value="LIPID A BIOSYNTHESIS LAUROYL ACYLTRANSFERASE"/>
    <property type="match status" value="1"/>
</dbReference>
<dbReference type="PANTHER" id="PTHR30606:SF10">
    <property type="entry name" value="PHOSPHATIDYLINOSITOL MANNOSIDE ACYLTRANSFERASE"/>
    <property type="match status" value="1"/>
</dbReference>
<dbReference type="GO" id="GO:0016746">
    <property type="term" value="F:acyltransferase activity"/>
    <property type="evidence" value="ECO:0007669"/>
    <property type="project" value="UniProtKB-KW"/>
</dbReference>
<evidence type="ECO:0000256" key="6">
    <source>
        <dbReference type="ARBA" id="ARBA00023315"/>
    </source>
</evidence>
<keyword evidence="3" id="KW-0997">Cell inner membrane</keyword>
<keyword evidence="5" id="KW-0472">Membrane</keyword>
<proteinExistence type="predicted"/>
<dbReference type="Pfam" id="PF03279">
    <property type="entry name" value="Lip_A_acyltrans"/>
    <property type="match status" value="1"/>
</dbReference>
<evidence type="ECO:0000256" key="1">
    <source>
        <dbReference type="ARBA" id="ARBA00004533"/>
    </source>
</evidence>
<organism evidence="7 8">
    <name type="scientific">Pseudobacteriovorax antillogorgiicola</name>
    <dbReference type="NCBI Taxonomy" id="1513793"/>
    <lineage>
        <taxon>Bacteria</taxon>
        <taxon>Pseudomonadati</taxon>
        <taxon>Bdellovibrionota</taxon>
        <taxon>Oligoflexia</taxon>
        <taxon>Oligoflexales</taxon>
        <taxon>Pseudobacteriovoracaceae</taxon>
        <taxon>Pseudobacteriovorax</taxon>
    </lineage>
</organism>
<evidence type="ECO:0000313" key="7">
    <source>
        <dbReference type="EMBL" id="SMF46681.1"/>
    </source>
</evidence>
<dbReference type="RefSeq" id="WP_159455456.1">
    <property type="nucleotide sequence ID" value="NZ_FWZT01000014.1"/>
</dbReference>
<keyword evidence="6 7" id="KW-0012">Acyltransferase</keyword>
<protein>
    <submittedName>
        <fullName evidence="7">Lauroyl/myristoyl acyltransferase</fullName>
    </submittedName>
</protein>
<dbReference type="CDD" id="cd07984">
    <property type="entry name" value="LPLAT_LABLAT-like"/>
    <property type="match status" value="1"/>
</dbReference>
<accession>A0A1Y6CBU5</accession>
<keyword evidence="8" id="KW-1185">Reference proteome</keyword>
<sequence>MISLQLVLIRGLIYAFTLIPKPFVRPLAASLLWLLRPVLGKEKEKLYRNLEEVLNLPRHSIFAKNFARQVLQHQIESGIESLVSAEKGPRHDPIEILGFESLEATISDLKAAGKGLIVITGHMGSWEFVAKYCALATGETFNALAKPSKSPAVTKYLESSRSKMNTRVLWTDRKTLLKDMMLSLKHGQILGFVMDQKPDGRQGPEVTFFDRPTKFVAGPAKLATRMQAPVLAVFCMREGPWRYRIVHKVVASPHHEERDEVTLTQAMAAEIERVIRLYPEQWVWNYKRWRFQT</sequence>
<keyword evidence="4 7" id="KW-0808">Transferase</keyword>
<dbReference type="AlphaFoldDB" id="A0A1Y6CBU5"/>
<dbReference type="Proteomes" id="UP000192907">
    <property type="component" value="Unassembled WGS sequence"/>
</dbReference>
<keyword evidence="2" id="KW-1003">Cell membrane</keyword>
<gene>
    <name evidence="7" type="ORF">SAMN06296036_11471</name>
</gene>
<evidence type="ECO:0000256" key="2">
    <source>
        <dbReference type="ARBA" id="ARBA00022475"/>
    </source>
</evidence>
<dbReference type="InterPro" id="IPR004960">
    <property type="entry name" value="LipA_acyltrans"/>
</dbReference>
<evidence type="ECO:0000313" key="8">
    <source>
        <dbReference type="Proteomes" id="UP000192907"/>
    </source>
</evidence>
<evidence type="ECO:0000256" key="4">
    <source>
        <dbReference type="ARBA" id="ARBA00022679"/>
    </source>
</evidence>
<dbReference type="GO" id="GO:0009247">
    <property type="term" value="P:glycolipid biosynthetic process"/>
    <property type="evidence" value="ECO:0007669"/>
    <property type="project" value="UniProtKB-ARBA"/>
</dbReference>
<dbReference type="GO" id="GO:0005886">
    <property type="term" value="C:plasma membrane"/>
    <property type="evidence" value="ECO:0007669"/>
    <property type="project" value="UniProtKB-SubCell"/>
</dbReference>
<comment type="subcellular location">
    <subcellularLocation>
        <location evidence="1">Cell inner membrane</location>
    </subcellularLocation>
</comment>
<dbReference type="EMBL" id="FWZT01000014">
    <property type="protein sequence ID" value="SMF46681.1"/>
    <property type="molecule type" value="Genomic_DNA"/>
</dbReference>
<name>A0A1Y6CBU5_9BACT</name>
<dbReference type="STRING" id="1513793.SAMN06296036_11471"/>
<reference evidence="8" key="1">
    <citation type="submission" date="2017-04" db="EMBL/GenBank/DDBJ databases">
        <authorList>
            <person name="Varghese N."/>
            <person name="Submissions S."/>
        </authorList>
    </citation>
    <scope>NUCLEOTIDE SEQUENCE [LARGE SCALE GENOMIC DNA]</scope>
    <source>
        <strain evidence="8">RKEM611</strain>
    </source>
</reference>
<evidence type="ECO:0000256" key="5">
    <source>
        <dbReference type="ARBA" id="ARBA00023136"/>
    </source>
</evidence>